<keyword evidence="3" id="KW-1185">Reference proteome</keyword>
<reference evidence="2 3" key="1">
    <citation type="journal article" date="2017" name="Genome Announc.">
        <title>Genome sequence of the saprophytic ascomycete Epicoccum nigrum ICMP 19927 strain isolated from New Zealand.</title>
        <authorList>
            <person name="Fokin M."/>
            <person name="Fleetwood D."/>
            <person name="Weir B.S."/>
            <person name="Villas-Boas S.G."/>
        </authorList>
    </citation>
    <scope>NUCLEOTIDE SEQUENCE [LARGE SCALE GENOMIC DNA]</scope>
    <source>
        <strain evidence="2 3">ICMP 19927</strain>
    </source>
</reference>
<dbReference type="InParanoid" id="A0A1Y2MDE8"/>
<dbReference type="Proteomes" id="UP000193240">
    <property type="component" value="Unassembled WGS sequence"/>
</dbReference>
<feature type="compositionally biased region" description="Polar residues" evidence="1">
    <location>
        <begin position="158"/>
        <end position="172"/>
    </location>
</feature>
<dbReference type="EMBL" id="KZ107838">
    <property type="protein sequence ID" value="OSS54022.1"/>
    <property type="molecule type" value="Genomic_DNA"/>
</dbReference>
<evidence type="ECO:0000313" key="2">
    <source>
        <dbReference type="EMBL" id="OSS54022.1"/>
    </source>
</evidence>
<protein>
    <submittedName>
        <fullName evidence="2">Uncharacterized protein</fullName>
    </submittedName>
</protein>
<evidence type="ECO:0000256" key="1">
    <source>
        <dbReference type="SAM" id="MobiDB-lite"/>
    </source>
</evidence>
<feature type="compositionally biased region" description="Low complexity" evidence="1">
    <location>
        <begin position="104"/>
        <end position="136"/>
    </location>
</feature>
<dbReference type="AlphaFoldDB" id="A0A1Y2MDE8"/>
<gene>
    <name evidence="2" type="ORF">B5807_00946</name>
</gene>
<sequence length="295" mass="33100">MDEARYRELREKMAAVESLYASRHYSQCAKLGELLLSETHDQTHPLHLAHLNFYSALSHDTLAREASLRNRWRELSLADQHYTAAILALSPLLSSFPSQQEAPWSPASSVSSPYMESSQRRNSISSHTSAASSATSVDEDDYMDFPLPPKPAHHTHGSVKNPTHSQSRTVETATAPLQLRSSTPRPVTPQQFYFTANIAAFARLLEAHRADVRAQKERAGAPSVRFASLEEPLRTSPELVKTRWSRDGGRGEEEGEAEAEAERRRERRKNVVFRPRFDPEGVRRLCGEAMAELVG</sequence>
<name>A0A1Y2MDE8_EPING</name>
<feature type="region of interest" description="Disordered" evidence="1">
    <location>
        <begin position="104"/>
        <end position="186"/>
    </location>
</feature>
<evidence type="ECO:0000313" key="3">
    <source>
        <dbReference type="Proteomes" id="UP000193240"/>
    </source>
</evidence>
<feature type="compositionally biased region" description="Basic and acidic residues" evidence="1">
    <location>
        <begin position="243"/>
        <end position="252"/>
    </location>
</feature>
<proteinExistence type="predicted"/>
<dbReference type="OMA" id="HYSQCAK"/>
<feature type="region of interest" description="Disordered" evidence="1">
    <location>
        <begin position="243"/>
        <end position="267"/>
    </location>
</feature>
<accession>A0A1Y2MDE8</accession>
<organism evidence="2 3">
    <name type="scientific">Epicoccum nigrum</name>
    <name type="common">Soil fungus</name>
    <name type="synonym">Epicoccum purpurascens</name>
    <dbReference type="NCBI Taxonomy" id="105696"/>
    <lineage>
        <taxon>Eukaryota</taxon>
        <taxon>Fungi</taxon>
        <taxon>Dikarya</taxon>
        <taxon>Ascomycota</taxon>
        <taxon>Pezizomycotina</taxon>
        <taxon>Dothideomycetes</taxon>
        <taxon>Pleosporomycetidae</taxon>
        <taxon>Pleosporales</taxon>
        <taxon>Pleosporineae</taxon>
        <taxon>Didymellaceae</taxon>
        <taxon>Epicoccum</taxon>
    </lineage>
</organism>